<dbReference type="Proteomes" id="UP001060085">
    <property type="component" value="Linkage Group LG02"/>
</dbReference>
<reference evidence="2" key="1">
    <citation type="journal article" date="2023" name="Nat. Plants">
        <title>Single-cell RNA sequencing provides a high-resolution roadmap for understanding the multicellular compartmentation of specialized metabolism.</title>
        <authorList>
            <person name="Sun S."/>
            <person name="Shen X."/>
            <person name="Li Y."/>
            <person name="Li Y."/>
            <person name="Wang S."/>
            <person name="Li R."/>
            <person name="Zhang H."/>
            <person name="Shen G."/>
            <person name="Guo B."/>
            <person name="Wei J."/>
            <person name="Xu J."/>
            <person name="St-Pierre B."/>
            <person name="Chen S."/>
            <person name="Sun C."/>
        </authorList>
    </citation>
    <scope>NUCLEOTIDE SEQUENCE [LARGE SCALE GENOMIC DNA]</scope>
</reference>
<keyword evidence="2" id="KW-1185">Reference proteome</keyword>
<gene>
    <name evidence="1" type="ORF">M9H77_06384</name>
</gene>
<organism evidence="1 2">
    <name type="scientific">Catharanthus roseus</name>
    <name type="common">Madagascar periwinkle</name>
    <name type="synonym">Vinca rosea</name>
    <dbReference type="NCBI Taxonomy" id="4058"/>
    <lineage>
        <taxon>Eukaryota</taxon>
        <taxon>Viridiplantae</taxon>
        <taxon>Streptophyta</taxon>
        <taxon>Embryophyta</taxon>
        <taxon>Tracheophyta</taxon>
        <taxon>Spermatophyta</taxon>
        <taxon>Magnoliopsida</taxon>
        <taxon>eudicotyledons</taxon>
        <taxon>Gunneridae</taxon>
        <taxon>Pentapetalae</taxon>
        <taxon>asterids</taxon>
        <taxon>lamiids</taxon>
        <taxon>Gentianales</taxon>
        <taxon>Apocynaceae</taxon>
        <taxon>Rauvolfioideae</taxon>
        <taxon>Vinceae</taxon>
        <taxon>Catharanthinae</taxon>
        <taxon>Catharanthus</taxon>
    </lineage>
</organism>
<sequence length="132" mass="14906">MAGQLAFQFVNTYENPIPTRVYVLFFTLRVDPLERGSAVLWRVLTQSVFTLTSHHALRWVGHLVESQGGLETKVGLKVDLVGSPGICSLVWPVIWIVRSLWNRALVRWFANIDYEMPEVVSDDLVKGSGHCP</sequence>
<name>A0ACC0BS34_CATRO</name>
<comment type="caution">
    <text evidence="1">The sequence shown here is derived from an EMBL/GenBank/DDBJ whole genome shotgun (WGS) entry which is preliminary data.</text>
</comment>
<evidence type="ECO:0000313" key="2">
    <source>
        <dbReference type="Proteomes" id="UP001060085"/>
    </source>
</evidence>
<proteinExistence type="predicted"/>
<accession>A0ACC0BS34</accession>
<protein>
    <submittedName>
        <fullName evidence="1">Uncharacterized protein</fullName>
    </submittedName>
</protein>
<evidence type="ECO:0000313" key="1">
    <source>
        <dbReference type="EMBL" id="KAI5675434.1"/>
    </source>
</evidence>
<dbReference type="EMBL" id="CM044702">
    <property type="protein sequence ID" value="KAI5675434.1"/>
    <property type="molecule type" value="Genomic_DNA"/>
</dbReference>